<feature type="transmembrane region" description="Helical" evidence="4">
    <location>
        <begin position="117"/>
        <end position="140"/>
    </location>
</feature>
<feature type="transmembrane region" description="Helical" evidence="4">
    <location>
        <begin position="20"/>
        <end position="38"/>
    </location>
</feature>
<keyword evidence="6" id="KW-1185">Reference proteome</keyword>
<feature type="transmembrane region" description="Helical" evidence="4">
    <location>
        <begin position="531"/>
        <end position="549"/>
    </location>
</feature>
<dbReference type="PANTHER" id="PTHR30224:SF4">
    <property type="entry name" value="ELECTRON TRANSPORT PROTEIN YCCM-RELATED"/>
    <property type="match status" value="1"/>
</dbReference>
<feature type="transmembrane region" description="Helical" evidence="4">
    <location>
        <begin position="44"/>
        <end position="67"/>
    </location>
</feature>
<evidence type="ECO:0000256" key="4">
    <source>
        <dbReference type="SAM" id="Phobius"/>
    </source>
</evidence>
<feature type="transmembrane region" description="Helical" evidence="4">
    <location>
        <begin position="430"/>
        <end position="447"/>
    </location>
</feature>
<keyword evidence="4" id="KW-1133">Transmembrane helix</keyword>
<dbReference type="PANTHER" id="PTHR30224">
    <property type="entry name" value="ELECTRON TRANSPORT PROTEIN"/>
    <property type="match status" value="1"/>
</dbReference>
<sequence>MEKTIKYNSINRLKQNQRMFNFFAMIFTIASGIFTWLAGILKDVLMIEAGILVFTTSLTVLGVNLILDLTVKSDTNSWIFVSYKRTQVQADMECEHRPSMFSGRSGSLLSKFFKKSWAHFAIIFPSFLVFYVVMVVGLVGYEKVDPLGISLVNFASDISWFLWFPILWVLTWVANGRVWCQTCPFSGQAEWLHRRHPWKKVMNKIGLNLRWPMKYSTILYSAVGFSVLTWVEEFYNIGGPGIPALTSMVLIYIAVLELFVTLIFQDRTFCRTLCPLSAPLAVTTMISPLGTFRAKDPEKCKKCTTKDCMKGNKEYYGCPWFASPGSKENSPMCGLASDCYKACPHDNIDWNVKRFPWLNDLTTGRKRFDVGLSVLILLGTVLFQFMNALPFYTMVDEWLCNVTGWSKLSQGLTIGLSSFGYSNYGYPDPIDYALITAIPVIAVYSLSRSVAKIGIPFKWSFTSLSYSLIPIFASAILARNLPKLLGGAALILNEIADPTGSYLRNSQVTSTFWGRVLHYLGSNPYQAHAEWWVLLIMEGVIIFGIYLGIRASNMLSQSDRISKKYYYSVVLGFGLAFILMTYWMSSPMSPSLSFYNPYLGNLVYNPLDATPPF</sequence>
<accession>A0A6A9QL45</accession>
<feature type="transmembrane region" description="Helical" evidence="4">
    <location>
        <begin position="459"/>
        <end position="478"/>
    </location>
</feature>
<evidence type="ECO:0000256" key="2">
    <source>
        <dbReference type="ARBA" id="ARBA00022475"/>
    </source>
</evidence>
<feature type="transmembrane region" description="Helical" evidence="4">
    <location>
        <begin position="565"/>
        <end position="584"/>
    </location>
</feature>
<dbReference type="InterPro" id="IPR052378">
    <property type="entry name" value="NosR_regulator"/>
</dbReference>
<evidence type="ECO:0000313" key="6">
    <source>
        <dbReference type="Proteomes" id="UP000470772"/>
    </source>
</evidence>
<evidence type="ECO:0000256" key="3">
    <source>
        <dbReference type="ARBA" id="ARBA00023136"/>
    </source>
</evidence>
<feature type="transmembrane region" description="Helical" evidence="4">
    <location>
        <begin position="160"/>
        <end position="180"/>
    </location>
</feature>
<keyword evidence="4" id="KW-0812">Transmembrane</keyword>
<dbReference type="EMBL" id="WGGD01000003">
    <property type="protein sequence ID" value="MUN27891.1"/>
    <property type="molecule type" value="Genomic_DNA"/>
</dbReference>
<organism evidence="5 6">
    <name type="scientific">Sulfuracidifex metallicus DSM 6482 = JCM 9184</name>
    <dbReference type="NCBI Taxonomy" id="523847"/>
    <lineage>
        <taxon>Archaea</taxon>
        <taxon>Thermoproteota</taxon>
        <taxon>Thermoprotei</taxon>
        <taxon>Sulfolobales</taxon>
        <taxon>Sulfolobaceae</taxon>
        <taxon>Sulfuracidifex</taxon>
    </lineage>
</organism>
<reference evidence="5 6" key="1">
    <citation type="submission" date="2019-10" db="EMBL/GenBank/DDBJ databases">
        <title>Sequencing and Assembly of Multiple Reported Metal-Biooxidizing Members of the Extremely Thermoacidophilic Archaeal Family Sulfolobaceae.</title>
        <authorList>
            <person name="Counts J.A."/>
            <person name="Kelly R.M."/>
        </authorList>
    </citation>
    <scope>NUCLEOTIDE SEQUENCE [LARGE SCALE GENOMIC DNA]</scope>
    <source>
        <strain evidence="5 6">DSM 6482</strain>
    </source>
</reference>
<dbReference type="GO" id="GO:0005886">
    <property type="term" value="C:plasma membrane"/>
    <property type="evidence" value="ECO:0007669"/>
    <property type="project" value="UniProtKB-SubCell"/>
</dbReference>
<dbReference type="RefSeq" id="WP_156016006.1">
    <property type="nucleotide sequence ID" value="NZ_WGGD01000003.1"/>
</dbReference>
<protein>
    <submittedName>
        <fullName evidence="5">4Fe-4S binding protein</fullName>
    </submittedName>
</protein>
<feature type="transmembrane region" description="Helical" evidence="4">
    <location>
        <begin position="242"/>
        <end position="264"/>
    </location>
</feature>
<evidence type="ECO:0000256" key="1">
    <source>
        <dbReference type="ARBA" id="ARBA00004236"/>
    </source>
</evidence>
<evidence type="ECO:0000313" key="5">
    <source>
        <dbReference type="EMBL" id="MUN27891.1"/>
    </source>
</evidence>
<dbReference type="AlphaFoldDB" id="A0A6A9QL45"/>
<feature type="transmembrane region" description="Helical" evidence="4">
    <location>
        <begin position="212"/>
        <end position="230"/>
    </location>
</feature>
<comment type="caution">
    <text evidence="5">The sequence shown here is derived from an EMBL/GenBank/DDBJ whole genome shotgun (WGS) entry which is preliminary data.</text>
</comment>
<keyword evidence="3 4" id="KW-0472">Membrane</keyword>
<dbReference type="Proteomes" id="UP000470772">
    <property type="component" value="Unassembled WGS sequence"/>
</dbReference>
<gene>
    <name evidence="5" type="ORF">GC250_00040</name>
</gene>
<proteinExistence type="predicted"/>
<keyword evidence="2" id="KW-1003">Cell membrane</keyword>
<feature type="transmembrane region" description="Helical" evidence="4">
    <location>
        <begin position="370"/>
        <end position="389"/>
    </location>
</feature>
<name>A0A6A9QL45_SULME</name>
<comment type="subcellular location">
    <subcellularLocation>
        <location evidence="1">Cell membrane</location>
    </subcellularLocation>
</comment>